<reference evidence="2" key="1">
    <citation type="journal article" date="2020" name="Stud. Mycol.">
        <title>101 Dothideomycetes genomes: a test case for predicting lifestyles and emergence of pathogens.</title>
        <authorList>
            <person name="Haridas S."/>
            <person name="Albert R."/>
            <person name="Binder M."/>
            <person name="Bloem J."/>
            <person name="Labutti K."/>
            <person name="Salamov A."/>
            <person name="Andreopoulos B."/>
            <person name="Baker S."/>
            <person name="Barry K."/>
            <person name="Bills G."/>
            <person name="Bluhm B."/>
            <person name="Cannon C."/>
            <person name="Castanera R."/>
            <person name="Culley D."/>
            <person name="Daum C."/>
            <person name="Ezra D."/>
            <person name="Gonzalez J."/>
            <person name="Henrissat B."/>
            <person name="Kuo A."/>
            <person name="Liang C."/>
            <person name="Lipzen A."/>
            <person name="Lutzoni F."/>
            <person name="Magnuson J."/>
            <person name="Mondo S."/>
            <person name="Nolan M."/>
            <person name="Ohm R."/>
            <person name="Pangilinan J."/>
            <person name="Park H.-J."/>
            <person name="Ramirez L."/>
            <person name="Alfaro M."/>
            <person name="Sun H."/>
            <person name="Tritt A."/>
            <person name="Yoshinaga Y."/>
            <person name="Zwiers L.-H."/>
            <person name="Turgeon B."/>
            <person name="Goodwin S."/>
            <person name="Spatafora J."/>
            <person name="Crous P."/>
            <person name="Grigoriev I."/>
        </authorList>
    </citation>
    <scope>NUCLEOTIDE SEQUENCE</scope>
    <source>
        <strain evidence="2">CBS 123094</strain>
    </source>
</reference>
<proteinExistence type="predicted"/>
<feature type="compositionally biased region" description="Polar residues" evidence="1">
    <location>
        <begin position="26"/>
        <end position="40"/>
    </location>
</feature>
<gene>
    <name evidence="2" type="ORF">P154DRAFT_516920</name>
</gene>
<name>A0A6A5X5Z2_9PLEO</name>
<evidence type="ECO:0000256" key="1">
    <source>
        <dbReference type="SAM" id="MobiDB-lite"/>
    </source>
</evidence>
<feature type="compositionally biased region" description="Polar residues" evidence="1">
    <location>
        <begin position="7"/>
        <end position="18"/>
    </location>
</feature>
<evidence type="ECO:0000313" key="2">
    <source>
        <dbReference type="EMBL" id="KAF2008214.1"/>
    </source>
</evidence>
<dbReference type="AlphaFoldDB" id="A0A6A5X5Z2"/>
<keyword evidence="3" id="KW-1185">Reference proteome</keyword>
<dbReference type="Proteomes" id="UP000799779">
    <property type="component" value="Unassembled WGS sequence"/>
</dbReference>
<dbReference type="EMBL" id="ML977556">
    <property type="protein sequence ID" value="KAF2008214.1"/>
    <property type="molecule type" value="Genomic_DNA"/>
</dbReference>
<organism evidence="2 3">
    <name type="scientific">Amniculicola lignicola CBS 123094</name>
    <dbReference type="NCBI Taxonomy" id="1392246"/>
    <lineage>
        <taxon>Eukaryota</taxon>
        <taxon>Fungi</taxon>
        <taxon>Dikarya</taxon>
        <taxon>Ascomycota</taxon>
        <taxon>Pezizomycotina</taxon>
        <taxon>Dothideomycetes</taxon>
        <taxon>Pleosporomycetidae</taxon>
        <taxon>Pleosporales</taxon>
        <taxon>Amniculicolaceae</taxon>
        <taxon>Amniculicola</taxon>
    </lineage>
</organism>
<evidence type="ECO:0000313" key="3">
    <source>
        <dbReference type="Proteomes" id="UP000799779"/>
    </source>
</evidence>
<accession>A0A6A5X5Z2</accession>
<protein>
    <submittedName>
        <fullName evidence="2">Uncharacterized protein</fullName>
    </submittedName>
</protein>
<sequence length="156" mass="17161">MSGAYNGPSSGLKTSFPSTVPRLKPFTSSLRDVSRSQASAPINVPRRQPSTASLSSAPRRDFTSKYSNSVLRHRASMNYASGSLRAQAMLLKVDTHHGPRLGGIPSDDDEAFAHYKSEMKEKPVRQPRNPPLLDELEAAPTLKHKGSRNFMRWGGK</sequence>
<feature type="region of interest" description="Disordered" evidence="1">
    <location>
        <begin position="1"/>
        <end position="68"/>
    </location>
</feature>